<keyword evidence="3" id="KW-1185">Reference proteome</keyword>
<reference evidence="2 3" key="1">
    <citation type="submission" date="2015-05" db="EMBL/GenBank/DDBJ databases">
        <title>Distinctive expansion of gene families associated with plant cell wall degradation and secondary metabolism in the genomes of grapevine trunk pathogens.</title>
        <authorList>
            <person name="Lawrence D.P."/>
            <person name="Travadon R."/>
            <person name="Rolshausen P.E."/>
            <person name="Baumgartner K."/>
        </authorList>
    </citation>
    <scope>NUCLEOTIDE SEQUENCE [LARGE SCALE GENOMIC DNA]</scope>
    <source>
        <strain evidence="2">UCRPC4</strain>
    </source>
</reference>
<evidence type="ECO:0000313" key="3">
    <source>
        <dbReference type="Proteomes" id="UP000053317"/>
    </source>
</evidence>
<feature type="region of interest" description="Disordered" evidence="1">
    <location>
        <begin position="316"/>
        <end position="380"/>
    </location>
</feature>
<proteinExistence type="predicted"/>
<name>A0A0G2EC65_PHACM</name>
<accession>A0A0G2EC65</accession>
<protein>
    <submittedName>
        <fullName evidence="2">Uncharacterized protein</fullName>
    </submittedName>
</protein>
<feature type="compositionally biased region" description="Acidic residues" evidence="1">
    <location>
        <begin position="327"/>
        <end position="336"/>
    </location>
</feature>
<organism evidence="2 3">
    <name type="scientific">Phaeomoniella chlamydospora</name>
    <name type="common">Phaeoacremonium chlamydosporum</name>
    <dbReference type="NCBI Taxonomy" id="158046"/>
    <lineage>
        <taxon>Eukaryota</taxon>
        <taxon>Fungi</taxon>
        <taxon>Dikarya</taxon>
        <taxon>Ascomycota</taxon>
        <taxon>Pezizomycotina</taxon>
        <taxon>Eurotiomycetes</taxon>
        <taxon>Chaetothyriomycetidae</taxon>
        <taxon>Phaeomoniellales</taxon>
        <taxon>Phaeomoniellaceae</taxon>
        <taxon>Phaeomoniella</taxon>
    </lineage>
</organism>
<dbReference type="OrthoDB" id="3508621at2759"/>
<sequence length="380" mass="43295">MATNYIAQGGEGSKPRVPLDLRHWKRLAQAARFEGQNVYNLHINNVRTFRSASKTPFEQLLAYRAIWTIHHGSALFATDWDFEDEYAKAKAKLSPENAPDFAKYLESIEKRIPSNHKSRISKELGKYALVRRSQLRVLHTKDVEENRNESVSQNTSADAVLKSLTTMNIGKHTTALVTPTKAGAASLATASLLDSADSRMTDLPPIDRSDELAEYYQDEDEEITNISIIELLDALTDRHEIYILMTKFSDDYWEYLQSLPVKKDPQAKATKPQRSFLNIHEYGPFNIQKSSNVKRVSQLLLALTMRASRLEHRYAPRGFKSEHNEDAMSESDEDDDSIKPPRLPGLPTLEEASEDDEEEEEEDDDDDDDDEQNDDVFVDD</sequence>
<reference evidence="2 3" key="2">
    <citation type="submission" date="2015-05" db="EMBL/GenBank/DDBJ databases">
        <authorList>
            <person name="Morales-Cruz A."/>
            <person name="Amrine K.C."/>
            <person name="Cantu D."/>
        </authorList>
    </citation>
    <scope>NUCLEOTIDE SEQUENCE [LARGE SCALE GENOMIC DNA]</scope>
    <source>
        <strain evidence="2">UCRPC4</strain>
    </source>
</reference>
<evidence type="ECO:0000256" key="1">
    <source>
        <dbReference type="SAM" id="MobiDB-lite"/>
    </source>
</evidence>
<feature type="compositionally biased region" description="Acidic residues" evidence="1">
    <location>
        <begin position="351"/>
        <end position="380"/>
    </location>
</feature>
<evidence type="ECO:0000313" key="2">
    <source>
        <dbReference type="EMBL" id="KKY20094.1"/>
    </source>
</evidence>
<dbReference type="EMBL" id="LCWF01000100">
    <property type="protein sequence ID" value="KKY20094.1"/>
    <property type="molecule type" value="Genomic_DNA"/>
</dbReference>
<feature type="compositionally biased region" description="Basic and acidic residues" evidence="1">
    <location>
        <begin position="316"/>
        <end position="326"/>
    </location>
</feature>
<dbReference type="Proteomes" id="UP000053317">
    <property type="component" value="Unassembled WGS sequence"/>
</dbReference>
<dbReference type="AlphaFoldDB" id="A0A0G2EC65"/>
<gene>
    <name evidence="2" type="ORF">UCRPC4_g04228</name>
</gene>
<comment type="caution">
    <text evidence="2">The sequence shown here is derived from an EMBL/GenBank/DDBJ whole genome shotgun (WGS) entry which is preliminary data.</text>
</comment>